<name>X1JXD3_9ZZZZ</name>
<feature type="non-terminal residue" evidence="1">
    <location>
        <position position="72"/>
    </location>
</feature>
<dbReference type="AlphaFoldDB" id="X1JXD3"/>
<reference evidence="1" key="1">
    <citation type="journal article" date="2014" name="Front. Microbiol.">
        <title>High frequency of phylogenetically diverse reductive dehalogenase-homologous genes in deep subseafloor sedimentary metagenomes.</title>
        <authorList>
            <person name="Kawai M."/>
            <person name="Futagami T."/>
            <person name="Toyoda A."/>
            <person name="Takaki Y."/>
            <person name="Nishi S."/>
            <person name="Hori S."/>
            <person name="Arai W."/>
            <person name="Tsubouchi T."/>
            <person name="Morono Y."/>
            <person name="Uchiyama I."/>
            <person name="Ito T."/>
            <person name="Fujiyama A."/>
            <person name="Inagaki F."/>
            <person name="Takami H."/>
        </authorList>
    </citation>
    <scope>NUCLEOTIDE SEQUENCE</scope>
    <source>
        <strain evidence="1">Expedition CK06-06</strain>
    </source>
</reference>
<evidence type="ECO:0000313" key="1">
    <source>
        <dbReference type="EMBL" id="GAH86015.1"/>
    </source>
</evidence>
<proteinExistence type="predicted"/>
<dbReference type="EMBL" id="BARU01042540">
    <property type="protein sequence ID" value="GAH86015.1"/>
    <property type="molecule type" value="Genomic_DNA"/>
</dbReference>
<organism evidence="1">
    <name type="scientific">marine sediment metagenome</name>
    <dbReference type="NCBI Taxonomy" id="412755"/>
    <lineage>
        <taxon>unclassified sequences</taxon>
        <taxon>metagenomes</taxon>
        <taxon>ecological metagenomes</taxon>
    </lineage>
</organism>
<accession>X1JXD3</accession>
<comment type="caution">
    <text evidence="1">The sequence shown here is derived from an EMBL/GenBank/DDBJ whole genome shotgun (WGS) entry which is preliminary data.</text>
</comment>
<protein>
    <submittedName>
        <fullName evidence="1">Uncharacterized protein</fullName>
    </submittedName>
</protein>
<sequence length="72" mass="8079">MADQPADDESKRERILEFWKPFLAGEFGPGFSLGQLDEPDEERAEKLLRNLPSATFASAMEEDEALAKGEFC</sequence>
<gene>
    <name evidence="1" type="ORF">S03H2_65339</name>
</gene>